<dbReference type="GeneID" id="36534516"/>
<accession>A0A2I1C821</accession>
<dbReference type="RefSeq" id="XP_024682326.1">
    <property type="nucleotide sequence ID" value="XM_024827191.1"/>
</dbReference>
<organism evidence="1 2">
    <name type="scientific">Aspergillus novofumigatus (strain IBT 16806)</name>
    <dbReference type="NCBI Taxonomy" id="1392255"/>
    <lineage>
        <taxon>Eukaryota</taxon>
        <taxon>Fungi</taxon>
        <taxon>Dikarya</taxon>
        <taxon>Ascomycota</taxon>
        <taxon>Pezizomycotina</taxon>
        <taxon>Eurotiomycetes</taxon>
        <taxon>Eurotiomycetidae</taxon>
        <taxon>Eurotiales</taxon>
        <taxon>Aspergillaceae</taxon>
        <taxon>Aspergillus</taxon>
        <taxon>Aspergillus subgen. Fumigati</taxon>
    </lineage>
</organism>
<dbReference type="OrthoDB" id="5135119at2759"/>
<dbReference type="VEuPathDB" id="FungiDB:P174DRAFT_440981"/>
<keyword evidence="2" id="KW-1185">Reference proteome</keyword>
<proteinExistence type="predicted"/>
<evidence type="ECO:0000313" key="1">
    <source>
        <dbReference type="EMBL" id="PKX93731.1"/>
    </source>
</evidence>
<protein>
    <submittedName>
        <fullName evidence="1">Uncharacterized protein</fullName>
    </submittedName>
</protein>
<dbReference type="AlphaFoldDB" id="A0A2I1C821"/>
<evidence type="ECO:0000313" key="2">
    <source>
        <dbReference type="Proteomes" id="UP000234474"/>
    </source>
</evidence>
<name>A0A2I1C821_ASPN1</name>
<comment type="caution">
    <text evidence="1">The sequence shown here is derived from an EMBL/GenBank/DDBJ whole genome shotgun (WGS) entry which is preliminary data.</text>
</comment>
<reference evidence="2" key="1">
    <citation type="journal article" date="2018" name="Proc. Natl. Acad. Sci. U.S.A.">
        <title>Linking secondary metabolites to gene clusters through genome sequencing of six diverse Aspergillus species.</title>
        <authorList>
            <person name="Kaerboelling I."/>
            <person name="Vesth T.C."/>
            <person name="Frisvad J.C."/>
            <person name="Nybo J.L."/>
            <person name="Theobald S."/>
            <person name="Kuo A."/>
            <person name="Bowyer P."/>
            <person name="Matsuda Y."/>
            <person name="Mondo S."/>
            <person name="Lyhne E.K."/>
            <person name="Kogle M.E."/>
            <person name="Clum A."/>
            <person name="Lipzen A."/>
            <person name="Salamov A."/>
            <person name="Ngan C.Y."/>
            <person name="Daum C."/>
            <person name="Chiniquy J."/>
            <person name="Barry K."/>
            <person name="LaButti K."/>
            <person name="Haridas S."/>
            <person name="Simmons B.A."/>
            <person name="Magnuson J.K."/>
            <person name="Mortensen U.H."/>
            <person name="Larsen T.O."/>
            <person name="Grigoriev I.V."/>
            <person name="Baker S.E."/>
            <person name="Andersen M.R."/>
        </authorList>
    </citation>
    <scope>NUCLEOTIDE SEQUENCE [LARGE SCALE GENOMIC DNA]</scope>
    <source>
        <strain evidence="2">IBT 16806</strain>
    </source>
</reference>
<sequence>MKQLYQWIFVGPAELSENPPWLQKKVVGSVVNSPKYNSTLLIVSYDGMKTLAAHNG</sequence>
<gene>
    <name evidence="1" type="ORF">P174DRAFT_440981</name>
</gene>
<dbReference type="EMBL" id="MSZS01000004">
    <property type="protein sequence ID" value="PKX93731.1"/>
    <property type="molecule type" value="Genomic_DNA"/>
</dbReference>
<dbReference type="Proteomes" id="UP000234474">
    <property type="component" value="Unassembled WGS sequence"/>
</dbReference>